<reference evidence="2 5" key="2">
    <citation type="submission" date="2018-07" db="EMBL/GenBank/DDBJ databases">
        <title>Genome sequences of Haloplanus aerogenes JCM 16430T.</title>
        <authorList>
            <person name="Kim Y.B."/>
            <person name="Roh S.W."/>
        </authorList>
    </citation>
    <scope>NUCLEOTIDE SEQUENCE [LARGE SCALE GENOMIC DNA]</scope>
    <source>
        <strain evidence="2 5">JCM 16430</strain>
    </source>
</reference>
<evidence type="ECO:0000313" key="5">
    <source>
        <dbReference type="Proteomes" id="UP000282007"/>
    </source>
</evidence>
<dbReference type="Proteomes" id="UP000282007">
    <property type="component" value="Chromosome"/>
</dbReference>
<keyword evidence="5" id="KW-1185">Reference proteome</keyword>
<evidence type="ECO:0000313" key="2">
    <source>
        <dbReference type="EMBL" id="AZH24024.1"/>
    </source>
</evidence>
<dbReference type="GeneID" id="38469806"/>
<protein>
    <submittedName>
        <fullName evidence="3">Uncharacterized protein</fullName>
    </submittedName>
</protein>
<evidence type="ECO:0000256" key="1">
    <source>
        <dbReference type="SAM" id="MobiDB-lite"/>
    </source>
</evidence>
<feature type="region of interest" description="Disordered" evidence="1">
    <location>
        <begin position="88"/>
        <end position="112"/>
    </location>
</feature>
<dbReference type="AlphaFoldDB" id="A0A3M0CVY6"/>
<dbReference type="EMBL" id="REFS01000005">
    <property type="protein sequence ID" value="RMB13204.1"/>
    <property type="molecule type" value="Genomic_DNA"/>
</dbReference>
<dbReference type="RefSeq" id="WP_121921137.1">
    <property type="nucleotide sequence ID" value="NZ_CP034145.1"/>
</dbReference>
<dbReference type="KEGG" id="haer:DU502_00930"/>
<proteinExistence type="predicted"/>
<name>A0A3M0CVY6_9EURY</name>
<accession>A0A3M0CVY6</accession>
<organism evidence="3 4">
    <name type="scientific">Haloplanus aerogenes</name>
    <dbReference type="NCBI Taxonomy" id="660522"/>
    <lineage>
        <taxon>Archaea</taxon>
        <taxon>Methanobacteriati</taxon>
        <taxon>Methanobacteriota</taxon>
        <taxon>Stenosarchaea group</taxon>
        <taxon>Halobacteria</taxon>
        <taxon>Halobacteriales</taxon>
        <taxon>Haloferacaceae</taxon>
        <taxon>Haloplanus</taxon>
    </lineage>
</organism>
<evidence type="ECO:0000313" key="3">
    <source>
        <dbReference type="EMBL" id="RMB13204.1"/>
    </source>
</evidence>
<gene>
    <name evidence="3" type="ORF">ATH50_2536</name>
    <name evidence="2" type="ORF">DU502_00930</name>
</gene>
<evidence type="ECO:0000313" key="4">
    <source>
        <dbReference type="Proteomes" id="UP000277326"/>
    </source>
</evidence>
<dbReference type="EMBL" id="CP034145">
    <property type="protein sequence ID" value="AZH24024.1"/>
    <property type="molecule type" value="Genomic_DNA"/>
</dbReference>
<sequence>MPSVDVGYPWVANESNDGVDSVTVSGTVVDCDVTSNDKLLDADDAHIFGSVDVAQDGLLAESVTVRSEGAKIDSRTVGGSVASERTVGVVGGRPVGGDAESELKPVKARSSEVSGDVVSSDGVKLQDAIVTGDVDETFDGTNSTVNG</sequence>
<reference evidence="3" key="3">
    <citation type="submission" date="2018-10" db="EMBL/GenBank/DDBJ databases">
        <authorList>
            <person name="Whitman W."/>
            <person name="Huntemann M."/>
            <person name="Clum A."/>
            <person name="Pillay M."/>
            <person name="Palaniappan K."/>
            <person name="Varghese N."/>
            <person name="Mikhailova N."/>
            <person name="Stamatis D."/>
            <person name="Reddy T."/>
            <person name="Daum C."/>
            <person name="Shapiro N."/>
            <person name="Ivanova N."/>
            <person name="Kyrpides N."/>
            <person name="Woyke T."/>
        </authorList>
    </citation>
    <scope>NUCLEOTIDE SEQUENCE</scope>
    <source>
        <strain evidence="3">CGMCC 1.10124</strain>
    </source>
</reference>
<reference evidence="3 4" key="1">
    <citation type="journal article" date="2015" name="Stand. Genomic Sci.">
        <title>Genomic Encyclopedia of Bacterial and Archaeal Type Strains, Phase III: the genomes of soil and plant-associated and newly described type strains.</title>
        <authorList>
            <person name="Whitman W.B."/>
            <person name="Woyke T."/>
            <person name="Klenk H.P."/>
            <person name="Zhou Y."/>
            <person name="Lilburn T.G."/>
            <person name="Beck B.J."/>
            <person name="De Vos P."/>
            <person name="Vandamme P."/>
            <person name="Eisen J.A."/>
            <person name="Garrity G."/>
            <person name="Hugenholtz P."/>
            <person name="Kyrpides N.C."/>
        </authorList>
    </citation>
    <scope>NUCLEOTIDE SEQUENCE [LARGE SCALE GENOMIC DNA]</scope>
    <source>
        <strain evidence="3 4">CGMCC 1.10124</strain>
    </source>
</reference>
<dbReference type="Proteomes" id="UP000277326">
    <property type="component" value="Unassembled WGS sequence"/>
</dbReference>